<dbReference type="Proteomes" id="UP000298030">
    <property type="component" value="Unassembled WGS sequence"/>
</dbReference>
<name>A0A4Y7SEC0_COPMI</name>
<evidence type="ECO:0000313" key="2">
    <source>
        <dbReference type="Proteomes" id="UP000298030"/>
    </source>
</evidence>
<feature type="non-terminal residue" evidence="1">
    <location>
        <position position="1"/>
    </location>
</feature>
<protein>
    <submittedName>
        <fullName evidence="1">Uncharacterized protein</fullName>
    </submittedName>
</protein>
<sequence>LGIGADFWIRKRWGRLLRRTESLHELEISVYRMSSLTGADTQPEIAPDGFSKNPISSAHPASLVMLSHLTLRVHMDHEYRYTVVDPYTRVCDNKLLLLIDLTLDSGECILKADTLIGTTSHGWEHLPIVLVAPGSFPRLRKVSVRVQATMDGYSGYASEDLDPHKREARNRAVEGGLADVQRLAGEMADFVFPQTEFRSLVEVEVVIPCTWATNSLANAENSTHSHFGQAEVVCACPFS</sequence>
<reference evidence="1 2" key="1">
    <citation type="journal article" date="2019" name="Nat. Ecol. Evol.">
        <title>Megaphylogeny resolves global patterns of mushroom evolution.</title>
        <authorList>
            <person name="Varga T."/>
            <person name="Krizsan K."/>
            <person name="Foldi C."/>
            <person name="Dima B."/>
            <person name="Sanchez-Garcia M."/>
            <person name="Sanchez-Ramirez S."/>
            <person name="Szollosi G.J."/>
            <person name="Szarkandi J.G."/>
            <person name="Papp V."/>
            <person name="Albert L."/>
            <person name="Andreopoulos W."/>
            <person name="Angelini C."/>
            <person name="Antonin V."/>
            <person name="Barry K.W."/>
            <person name="Bougher N.L."/>
            <person name="Buchanan P."/>
            <person name="Buyck B."/>
            <person name="Bense V."/>
            <person name="Catcheside P."/>
            <person name="Chovatia M."/>
            <person name="Cooper J."/>
            <person name="Damon W."/>
            <person name="Desjardin D."/>
            <person name="Finy P."/>
            <person name="Geml J."/>
            <person name="Haridas S."/>
            <person name="Hughes K."/>
            <person name="Justo A."/>
            <person name="Karasinski D."/>
            <person name="Kautmanova I."/>
            <person name="Kiss B."/>
            <person name="Kocsube S."/>
            <person name="Kotiranta H."/>
            <person name="LaButti K.M."/>
            <person name="Lechner B.E."/>
            <person name="Liimatainen K."/>
            <person name="Lipzen A."/>
            <person name="Lukacs Z."/>
            <person name="Mihaltcheva S."/>
            <person name="Morgado L.N."/>
            <person name="Niskanen T."/>
            <person name="Noordeloos M.E."/>
            <person name="Ohm R.A."/>
            <person name="Ortiz-Santana B."/>
            <person name="Ovrebo C."/>
            <person name="Racz N."/>
            <person name="Riley R."/>
            <person name="Savchenko A."/>
            <person name="Shiryaev A."/>
            <person name="Soop K."/>
            <person name="Spirin V."/>
            <person name="Szebenyi C."/>
            <person name="Tomsovsky M."/>
            <person name="Tulloss R.E."/>
            <person name="Uehling J."/>
            <person name="Grigoriev I.V."/>
            <person name="Vagvolgyi C."/>
            <person name="Papp T."/>
            <person name="Martin F.M."/>
            <person name="Miettinen O."/>
            <person name="Hibbett D.S."/>
            <person name="Nagy L.G."/>
        </authorList>
    </citation>
    <scope>NUCLEOTIDE SEQUENCE [LARGE SCALE GENOMIC DNA]</scope>
    <source>
        <strain evidence="1 2">FP101781</strain>
    </source>
</reference>
<proteinExistence type="predicted"/>
<gene>
    <name evidence="1" type="ORF">FA13DRAFT_1743397</name>
</gene>
<keyword evidence="2" id="KW-1185">Reference proteome</keyword>
<organism evidence="1 2">
    <name type="scientific">Coprinellus micaceus</name>
    <name type="common">Glistening ink-cap mushroom</name>
    <name type="synonym">Coprinus micaceus</name>
    <dbReference type="NCBI Taxonomy" id="71717"/>
    <lineage>
        <taxon>Eukaryota</taxon>
        <taxon>Fungi</taxon>
        <taxon>Dikarya</taxon>
        <taxon>Basidiomycota</taxon>
        <taxon>Agaricomycotina</taxon>
        <taxon>Agaricomycetes</taxon>
        <taxon>Agaricomycetidae</taxon>
        <taxon>Agaricales</taxon>
        <taxon>Agaricineae</taxon>
        <taxon>Psathyrellaceae</taxon>
        <taxon>Coprinellus</taxon>
    </lineage>
</organism>
<accession>A0A4Y7SEC0</accession>
<comment type="caution">
    <text evidence="1">The sequence shown here is derived from an EMBL/GenBank/DDBJ whole genome shotgun (WGS) entry which is preliminary data.</text>
</comment>
<evidence type="ECO:0000313" key="1">
    <source>
        <dbReference type="EMBL" id="TEB20146.1"/>
    </source>
</evidence>
<dbReference type="AlphaFoldDB" id="A0A4Y7SEC0"/>
<dbReference type="EMBL" id="QPFP01000154">
    <property type="protein sequence ID" value="TEB20146.1"/>
    <property type="molecule type" value="Genomic_DNA"/>
</dbReference>